<evidence type="ECO:0000256" key="3">
    <source>
        <dbReference type="ARBA" id="ARBA00022516"/>
    </source>
</evidence>
<dbReference type="GO" id="GO:0005886">
    <property type="term" value="C:plasma membrane"/>
    <property type="evidence" value="ECO:0007669"/>
    <property type="project" value="TreeGrafter"/>
</dbReference>
<evidence type="ECO:0000256" key="1">
    <source>
        <dbReference type="ARBA" id="ARBA00001946"/>
    </source>
</evidence>
<dbReference type="InterPro" id="IPR005218">
    <property type="entry name" value="Diacylglycerol/lipid_kinase"/>
</dbReference>
<protein>
    <submittedName>
        <fullName evidence="12">Lipid kinase, YegS/Rv2252/BmrU family</fullName>
    </submittedName>
</protein>
<comment type="cofactor">
    <cofactor evidence="1">
        <name>Mg(2+)</name>
        <dbReference type="ChEBI" id="CHEBI:18420"/>
    </cofactor>
</comment>
<dbReference type="Pfam" id="PF00781">
    <property type="entry name" value="DAGK_cat"/>
    <property type="match status" value="1"/>
</dbReference>
<dbReference type="Gene3D" id="2.60.200.40">
    <property type="match status" value="1"/>
</dbReference>
<evidence type="ECO:0000259" key="11">
    <source>
        <dbReference type="PROSITE" id="PS50146"/>
    </source>
</evidence>
<keyword evidence="5" id="KW-0547">Nucleotide-binding</keyword>
<keyword evidence="6 12" id="KW-0418">Kinase</keyword>
<dbReference type="Pfam" id="PF19279">
    <property type="entry name" value="YegS_C"/>
    <property type="match status" value="1"/>
</dbReference>
<evidence type="ECO:0000256" key="5">
    <source>
        <dbReference type="ARBA" id="ARBA00022741"/>
    </source>
</evidence>
<evidence type="ECO:0000256" key="8">
    <source>
        <dbReference type="ARBA" id="ARBA00023098"/>
    </source>
</evidence>
<comment type="similarity">
    <text evidence="2">Belongs to the diacylglycerol/lipid kinase family.</text>
</comment>
<dbReference type="AlphaFoldDB" id="A0A1G9ATV7"/>
<dbReference type="NCBIfam" id="TIGR00147">
    <property type="entry name" value="YegS/Rv2252/BmrU family lipid kinase"/>
    <property type="match status" value="1"/>
</dbReference>
<dbReference type="InterPro" id="IPR016064">
    <property type="entry name" value="NAD/diacylglycerol_kinase_sf"/>
</dbReference>
<dbReference type="InterPro" id="IPR001206">
    <property type="entry name" value="Diacylglycerol_kinase_cat_dom"/>
</dbReference>
<keyword evidence="10" id="KW-1208">Phospholipid metabolism</keyword>
<keyword evidence="9" id="KW-0594">Phospholipid biosynthesis</keyword>
<dbReference type="SMART" id="SM00046">
    <property type="entry name" value="DAGKc"/>
    <property type="match status" value="1"/>
</dbReference>
<keyword evidence="13" id="KW-1185">Reference proteome</keyword>
<evidence type="ECO:0000256" key="6">
    <source>
        <dbReference type="ARBA" id="ARBA00022777"/>
    </source>
</evidence>
<keyword evidence="7" id="KW-0067">ATP-binding</keyword>
<organism evidence="12 13">
    <name type="scientific">Sediminibacillus albus</name>
    <dbReference type="NCBI Taxonomy" id="407036"/>
    <lineage>
        <taxon>Bacteria</taxon>
        <taxon>Bacillati</taxon>
        <taxon>Bacillota</taxon>
        <taxon>Bacilli</taxon>
        <taxon>Bacillales</taxon>
        <taxon>Bacillaceae</taxon>
        <taxon>Sediminibacillus</taxon>
    </lineage>
</organism>
<accession>A0A1G9ATV7</accession>
<evidence type="ECO:0000313" key="12">
    <source>
        <dbReference type="EMBL" id="SDK30687.1"/>
    </source>
</evidence>
<evidence type="ECO:0000256" key="9">
    <source>
        <dbReference type="ARBA" id="ARBA00023209"/>
    </source>
</evidence>
<gene>
    <name evidence="12" type="ORF">SAMN05216243_2721</name>
</gene>
<evidence type="ECO:0000256" key="2">
    <source>
        <dbReference type="ARBA" id="ARBA00005983"/>
    </source>
</evidence>
<reference evidence="12 13" key="1">
    <citation type="submission" date="2016-10" db="EMBL/GenBank/DDBJ databases">
        <authorList>
            <person name="de Groot N.N."/>
        </authorList>
    </citation>
    <scope>NUCLEOTIDE SEQUENCE [LARGE SCALE GENOMIC DNA]</scope>
    <source>
        <strain evidence="12 13">CGMCC 1.6502</strain>
    </source>
</reference>
<dbReference type="PANTHER" id="PTHR12358:SF107">
    <property type="entry name" value="LIPID KINASE BMRU-RELATED"/>
    <property type="match status" value="1"/>
</dbReference>
<dbReference type="Proteomes" id="UP000198694">
    <property type="component" value="Unassembled WGS sequence"/>
</dbReference>
<feature type="domain" description="DAGKc" evidence="11">
    <location>
        <begin position="2"/>
        <end position="133"/>
    </location>
</feature>
<dbReference type="GO" id="GO:0008654">
    <property type="term" value="P:phospholipid biosynthetic process"/>
    <property type="evidence" value="ECO:0007669"/>
    <property type="project" value="UniProtKB-KW"/>
</dbReference>
<proteinExistence type="inferred from homology"/>
<dbReference type="Gene3D" id="3.40.50.10330">
    <property type="entry name" value="Probable inorganic polyphosphate/atp-NAD kinase, domain 1"/>
    <property type="match status" value="1"/>
</dbReference>
<dbReference type="RefSeq" id="WP_093215206.1">
    <property type="nucleotide sequence ID" value="NZ_FNFL01000004.1"/>
</dbReference>
<dbReference type="PANTHER" id="PTHR12358">
    <property type="entry name" value="SPHINGOSINE KINASE"/>
    <property type="match status" value="1"/>
</dbReference>
<keyword evidence="8" id="KW-0443">Lipid metabolism</keyword>
<dbReference type="PROSITE" id="PS50146">
    <property type="entry name" value="DAGK"/>
    <property type="match status" value="1"/>
</dbReference>
<keyword evidence="3" id="KW-0444">Lipid biosynthesis</keyword>
<dbReference type="SUPFAM" id="SSF111331">
    <property type="entry name" value="NAD kinase/diacylglycerol kinase-like"/>
    <property type="match status" value="1"/>
</dbReference>
<dbReference type="InterPro" id="IPR045540">
    <property type="entry name" value="YegS/DAGK_C"/>
</dbReference>
<dbReference type="GO" id="GO:0004143">
    <property type="term" value="F:ATP-dependent diacylglycerol kinase activity"/>
    <property type="evidence" value="ECO:0007669"/>
    <property type="project" value="TreeGrafter"/>
</dbReference>
<dbReference type="InterPro" id="IPR050187">
    <property type="entry name" value="Lipid_Phosphate_FormReg"/>
</dbReference>
<dbReference type="STRING" id="407036.SAMN05216243_2721"/>
<dbReference type="InterPro" id="IPR017438">
    <property type="entry name" value="ATP-NAD_kinase_N"/>
</dbReference>
<name>A0A1G9ATV7_9BACI</name>
<dbReference type="GO" id="GO:0005524">
    <property type="term" value="F:ATP binding"/>
    <property type="evidence" value="ECO:0007669"/>
    <property type="project" value="UniProtKB-KW"/>
</dbReference>
<evidence type="ECO:0000313" key="13">
    <source>
        <dbReference type="Proteomes" id="UP000198694"/>
    </source>
</evidence>
<evidence type="ECO:0000256" key="10">
    <source>
        <dbReference type="ARBA" id="ARBA00023264"/>
    </source>
</evidence>
<sequence length="306" mass="33964">MNKIDKALFLFNGNQKKEEMEQKLSQTVPVLAKDIERLYVVQTKSLSHLQETCKHYADSVDIIIILGGDGTVHECVNAIASLKKRPALAVLPGGTCNDFSRMLGMPQNLNQAARALVNGQVRAVDIGHSNDRYFLNFWGIGLVTETSVNIDREQKNRFGVLSYFLSTLRTINQAVPFTYKVTAGGEEKQGEAVLIMILNGKFLGTQEIPVHSIDVQDGKLDLLIVKNSSLTMFKELMLINQGDVDPDALTELSHLQAEQIVVESTEEREIDMDGEIHGSTPASIQVLPAYLKMVFVDSYGKNNFHV</sequence>
<dbReference type="EMBL" id="FNFL01000004">
    <property type="protein sequence ID" value="SDK30687.1"/>
    <property type="molecule type" value="Genomic_DNA"/>
</dbReference>
<keyword evidence="4" id="KW-0808">Transferase</keyword>
<evidence type="ECO:0000256" key="7">
    <source>
        <dbReference type="ARBA" id="ARBA00022840"/>
    </source>
</evidence>
<evidence type="ECO:0000256" key="4">
    <source>
        <dbReference type="ARBA" id="ARBA00022679"/>
    </source>
</evidence>
<dbReference type="OrthoDB" id="142078at2"/>